<keyword evidence="3" id="KW-0067">ATP-binding</keyword>
<accession>A0A063Y7A0</accession>
<dbReference type="AlphaFoldDB" id="A0A063Y7A0"/>
<evidence type="ECO:0000313" key="3">
    <source>
        <dbReference type="EMBL" id="KDE40641.1"/>
    </source>
</evidence>
<comment type="caution">
    <text evidence="3">The sequence shown here is derived from an EMBL/GenBank/DDBJ whole genome shotgun (WGS) entry which is preliminary data.</text>
</comment>
<evidence type="ECO:0000313" key="4">
    <source>
        <dbReference type="Proteomes" id="UP000027318"/>
    </source>
</evidence>
<dbReference type="InterPro" id="IPR045572">
    <property type="entry name" value="RE_endonuc_C"/>
</dbReference>
<keyword evidence="3" id="KW-0547">Nucleotide-binding</keyword>
<feature type="domain" description="Helicase/UvrB N-terminal" evidence="1">
    <location>
        <begin position="107"/>
        <end position="271"/>
    </location>
</feature>
<dbReference type="OrthoDB" id="9804145at2"/>
<protein>
    <submittedName>
        <fullName evidence="3">Type III restriction enzyme, res subunit:DEAD/DEAH box helicase, N-terminal</fullName>
    </submittedName>
</protein>
<keyword evidence="3" id="KW-0347">Helicase</keyword>
<dbReference type="EMBL" id="JMSZ01000016">
    <property type="protein sequence ID" value="KDE40641.1"/>
    <property type="molecule type" value="Genomic_DNA"/>
</dbReference>
<dbReference type="GO" id="GO:0004386">
    <property type="term" value="F:helicase activity"/>
    <property type="evidence" value="ECO:0007669"/>
    <property type="project" value="UniProtKB-KW"/>
</dbReference>
<evidence type="ECO:0000259" key="1">
    <source>
        <dbReference type="Pfam" id="PF04851"/>
    </source>
</evidence>
<dbReference type="Proteomes" id="UP000027318">
    <property type="component" value="Unassembled WGS sequence"/>
</dbReference>
<dbReference type="InterPro" id="IPR027417">
    <property type="entry name" value="P-loop_NTPase"/>
</dbReference>
<organism evidence="3 4">
    <name type="scientific">Nitrincola lacisaponensis</name>
    <dbReference type="NCBI Taxonomy" id="267850"/>
    <lineage>
        <taxon>Bacteria</taxon>
        <taxon>Pseudomonadati</taxon>
        <taxon>Pseudomonadota</taxon>
        <taxon>Gammaproteobacteria</taxon>
        <taxon>Oceanospirillales</taxon>
        <taxon>Oceanospirillaceae</taxon>
        <taxon>Nitrincola</taxon>
    </lineage>
</organism>
<proteinExistence type="predicted"/>
<name>A0A063Y7A0_9GAMM</name>
<evidence type="ECO:0000259" key="2">
    <source>
        <dbReference type="Pfam" id="PF19778"/>
    </source>
</evidence>
<dbReference type="GO" id="GO:0003677">
    <property type="term" value="F:DNA binding"/>
    <property type="evidence" value="ECO:0007669"/>
    <property type="project" value="InterPro"/>
</dbReference>
<dbReference type="RefSeq" id="WP_036544921.1">
    <property type="nucleotide sequence ID" value="NZ_JMSZ01000016.1"/>
</dbReference>
<dbReference type="GO" id="GO:0015668">
    <property type="term" value="F:type III site-specific deoxyribonuclease activity"/>
    <property type="evidence" value="ECO:0007669"/>
    <property type="project" value="InterPro"/>
</dbReference>
<dbReference type="Pfam" id="PF04851">
    <property type="entry name" value="ResIII"/>
    <property type="match status" value="1"/>
</dbReference>
<keyword evidence="4" id="KW-1185">Reference proteome</keyword>
<feature type="domain" description="Type III restriction enzyme C-terminal endonuclease" evidence="2">
    <location>
        <begin position="910"/>
        <end position="1020"/>
    </location>
</feature>
<gene>
    <name evidence="3" type="ORF">ADINL_1233</name>
</gene>
<sequence length="1034" mass="118597">MKLKFKTQAYQTNAVESVVDCFAGQPKQDGITYRLDPGSKQQASAYEEGFKNTDLALTEVQLLENIQQVQRRQNLPVTQALTDFTTFDQKGSRVPVKADYKKQALAATRLHLDIEMETGTGKTYCYIKTIFEMNKRYGWSKFIIMVPSVAIREGVQKSFQITAEHFTEHYGKKARFFIYNSKRLHELESFSSDAGINVMIMNIQAFNARGADNRRIYDELDDFQSRKPIDVIAANKPILILDEPQKMEGKATQEALPRFNPLMILRYSATHKTQHNRIHRLDALDAYNQKLVKKIAVRGIQTRGLAGTNAYLYLEGIDISKKAPVARIELEVKLQSGVIKRQLRRLEFRDDLFVESGELDQYRDGFTISQIDFNNDTVEFTNGVVLKAGEATGDVSERDIRRIQIRETIKAHLDREKQLFAQGIKVLSLFFIDEVAKYRDYDQDDDQGEYARIFEEEYQLLKDEYLSELAIDNEAYRKYLEQIEAGKTHNGYFSVDKKTNRLKDPKTGAKAVDSDDVDAYDLILKDKERLLSFEEPTRFIFSHSALREGWDNPNVFVMCMLKHSDNTISRRQEVGRGLRLAVDRHGDRMDHPAVVHDINVLTVVASESYRDFVAGLQQEITATLTARPRQANEDFFTGKVLNTQDGEVEVTAVMAKQIYRYLLKNDYTDDADHIADLYHQAKESGDLAELPDDLRPYADQIFELIDSVFSENQLPKPEDGRKPKTNPLNANFDKKEFRELWQRINRKAVYKVDFDSNELIQKCISALDAHLRVTPLQYTVHKGIQQDGLTDEQLRKGEGFKVEDTTTEYGDSIHSMVKYDLLGKVAENTQLIRHTTAAILKGIQAAVFKQFQQNPEHFISEASRLITEQKAAMVIERLAYDEVDERYDVDIFMANQTGQDFSRASAKLKNHVYDYAITDSAVEREFVKELDTSSEVVVYAKLPKGFLIPTPVGDYNPDWAISFRNGSVRHIYFVAETKGTMSSMKLREIEKTKIECARKFFNEISQQITEDKVKYDVVTDYAKLMDIVGPTVTA</sequence>
<dbReference type="InterPro" id="IPR006935">
    <property type="entry name" value="Helicase/UvrB_N"/>
</dbReference>
<dbReference type="PATRIC" id="fig|267850.7.peg.1228"/>
<dbReference type="SUPFAM" id="SSF52540">
    <property type="entry name" value="P-loop containing nucleoside triphosphate hydrolases"/>
    <property type="match status" value="2"/>
</dbReference>
<dbReference type="Gene3D" id="3.40.50.300">
    <property type="entry name" value="P-loop containing nucleotide triphosphate hydrolases"/>
    <property type="match status" value="2"/>
</dbReference>
<reference evidence="3 4" key="1">
    <citation type="journal article" date="2005" name="Int. J. Syst. Evol. Microbiol.">
        <title>Nitrincola lacisaponensis gen. nov., sp. nov., a novel alkaliphilic bacterium isolated from an alkaline, saline lake.</title>
        <authorList>
            <person name="Dimitriu P.A."/>
            <person name="Shukla S.K."/>
            <person name="Conradt J."/>
            <person name="Marquez M.C."/>
            <person name="Ventosa A."/>
            <person name="Maglia A."/>
            <person name="Peyton B.M."/>
            <person name="Pinkart H.C."/>
            <person name="Mormile M.R."/>
        </authorList>
    </citation>
    <scope>NUCLEOTIDE SEQUENCE [LARGE SCALE GENOMIC DNA]</scope>
    <source>
        <strain evidence="3 4">4CA</strain>
    </source>
</reference>
<keyword evidence="3" id="KW-0378">Hydrolase</keyword>
<dbReference type="Pfam" id="PF19778">
    <property type="entry name" value="RE_endonuc"/>
    <property type="match status" value="1"/>
</dbReference>
<dbReference type="GO" id="GO:0005524">
    <property type="term" value="F:ATP binding"/>
    <property type="evidence" value="ECO:0007669"/>
    <property type="project" value="InterPro"/>
</dbReference>
<dbReference type="STRING" id="267850.ADINL_1233"/>